<evidence type="ECO:0000313" key="1">
    <source>
        <dbReference type="EMBL" id="MBC6611167.1"/>
    </source>
</evidence>
<gene>
    <name evidence="1" type="ORF">H8B15_09550</name>
</gene>
<reference evidence="1 2" key="1">
    <citation type="submission" date="2020-08" db="EMBL/GenBank/DDBJ databases">
        <title>Hymenobacter sp.</title>
        <authorList>
            <person name="Kim M.K."/>
        </authorList>
    </citation>
    <scope>NUCLEOTIDE SEQUENCE [LARGE SCALE GENOMIC DNA]</scope>
    <source>
        <strain evidence="1 2">BT507</strain>
    </source>
</reference>
<keyword evidence="2" id="KW-1185">Reference proteome</keyword>
<comment type="caution">
    <text evidence="1">The sequence shown here is derived from an EMBL/GenBank/DDBJ whole genome shotgun (WGS) entry which is preliminary data.</text>
</comment>
<accession>A0ABR7MJC3</accession>
<dbReference type="EMBL" id="JACSCY010000005">
    <property type="protein sequence ID" value="MBC6611167.1"/>
    <property type="molecule type" value="Genomic_DNA"/>
</dbReference>
<sequence>MKELVFLLEEPSAKALLSTLLPRFLHPTIVPRYIPFEGKQDLDKQLERKLRGYINPHARFLVLRDQDSADCHAVKAALLVKCANAGRTATSLVRIACHELETFYLADLAAVEKVLACRGLQAQQASAKYRAPDYINSPSHELGKLTNNRYQKVNHSRLLGEHLDLDNTRSSSFHHLLTGIRRLEQELLSIPDNF</sequence>
<dbReference type="Proteomes" id="UP000622017">
    <property type="component" value="Unassembled WGS sequence"/>
</dbReference>
<dbReference type="InterPro" id="IPR025455">
    <property type="entry name" value="DUF4276"/>
</dbReference>
<organism evidence="1 2">
    <name type="scientific">Hymenobacter citatus</name>
    <dbReference type="NCBI Taxonomy" id="2763506"/>
    <lineage>
        <taxon>Bacteria</taxon>
        <taxon>Pseudomonadati</taxon>
        <taxon>Bacteroidota</taxon>
        <taxon>Cytophagia</taxon>
        <taxon>Cytophagales</taxon>
        <taxon>Hymenobacteraceae</taxon>
        <taxon>Hymenobacter</taxon>
    </lineage>
</organism>
<dbReference type="RefSeq" id="WP_187319441.1">
    <property type="nucleotide sequence ID" value="NZ_JACSCY010000005.1"/>
</dbReference>
<protein>
    <submittedName>
        <fullName evidence="1">DUF4276 family protein</fullName>
    </submittedName>
</protein>
<name>A0ABR7MJC3_9BACT</name>
<dbReference type="Pfam" id="PF14103">
    <property type="entry name" value="DUF4276"/>
    <property type="match status" value="1"/>
</dbReference>
<evidence type="ECO:0000313" key="2">
    <source>
        <dbReference type="Proteomes" id="UP000622017"/>
    </source>
</evidence>
<proteinExistence type="predicted"/>